<name>A0A4Y7WFX1_9BACI</name>
<dbReference type="AlphaFoldDB" id="A0A4Y7WFX1"/>
<protein>
    <submittedName>
        <fullName evidence="1">Uncharacterized protein</fullName>
    </submittedName>
</protein>
<accession>A0A4Y7WFX1</accession>
<reference evidence="1 2" key="1">
    <citation type="submission" date="2019-03" db="EMBL/GenBank/DDBJ databases">
        <authorList>
            <person name="Liu G."/>
        </authorList>
    </citation>
    <scope>NUCLEOTIDE SEQUENCE [LARGE SCALE GENOMIC DNA]</scope>
    <source>
        <strain evidence="1 2">DSM 19099</strain>
    </source>
</reference>
<evidence type="ECO:0000313" key="2">
    <source>
        <dbReference type="Proteomes" id="UP000298210"/>
    </source>
</evidence>
<dbReference type="Proteomes" id="UP000298210">
    <property type="component" value="Unassembled WGS sequence"/>
</dbReference>
<dbReference type="RefSeq" id="WP_038484559.1">
    <property type="nucleotide sequence ID" value="NZ_LDIM01000013.1"/>
</dbReference>
<proteinExistence type="predicted"/>
<organism evidence="1 2">
    <name type="scientific">Shouchella lehensis</name>
    <dbReference type="NCBI Taxonomy" id="300825"/>
    <lineage>
        <taxon>Bacteria</taxon>
        <taxon>Bacillati</taxon>
        <taxon>Bacillota</taxon>
        <taxon>Bacilli</taxon>
        <taxon>Bacillales</taxon>
        <taxon>Bacillaceae</taxon>
        <taxon>Shouchella</taxon>
    </lineage>
</organism>
<comment type="caution">
    <text evidence="1">The sequence shown here is derived from an EMBL/GenBank/DDBJ whole genome shotgun (WGS) entry which is preliminary data.</text>
</comment>
<sequence length="93" mass="11212">MSTIDPQLMHAFRSKMKNPRHFHNVCKILCRQRREDLKQYGRCCSMIDELSHCLGVPISREQRDRHAKWLMNCNVDPRNRQHRHDMWGLVTGR</sequence>
<gene>
    <name evidence="1" type="ORF">E2L03_18965</name>
</gene>
<evidence type="ECO:0000313" key="1">
    <source>
        <dbReference type="EMBL" id="TES46761.1"/>
    </source>
</evidence>
<dbReference type="EMBL" id="SNUX01000004">
    <property type="protein sequence ID" value="TES46761.1"/>
    <property type="molecule type" value="Genomic_DNA"/>
</dbReference>